<keyword evidence="12" id="KW-1185">Reference proteome</keyword>
<evidence type="ECO:0000256" key="5">
    <source>
        <dbReference type="ARBA" id="ARBA00046315"/>
    </source>
</evidence>
<dbReference type="SUPFAM" id="SSF53383">
    <property type="entry name" value="PLP-dependent transferases"/>
    <property type="match status" value="1"/>
</dbReference>
<dbReference type="PANTHER" id="PTHR43500:SF1">
    <property type="entry name" value="CYSTATHIONINE BETA-LYASE-RELATED"/>
    <property type="match status" value="1"/>
</dbReference>
<dbReference type="InterPro" id="IPR015422">
    <property type="entry name" value="PyrdxlP-dep_Trfase_small"/>
</dbReference>
<dbReference type="NCBIfam" id="TIGR01324">
    <property type="entry name" value="cysta_beta_ly_B"/>
    <property type="match status" value="1"/>
</dbReference>
<dbReference type="STRING" id="1333998.M2A_0536"/>
<comment type="catalytic activity">
    <reaction evidence="7">
        <text>an S-substituted L-cysteine + H2O = a thiol + pyruvate + NH4(+)</text>
        <dbReference type="Rhea" id="RHEA:18121"/>
        <dbReference type="ChEBI" id="CHEBI:15361"/>
        <dbReference type="ChEBI" id="CHEBI:15377"/>
        <dbReference type="ChEBI" id="CHEBI:28938"/>
        <dbReference type="ChEBI" id="CHEBI:29256"/>
        <dbReference type="ChEBI" id="CHEBI:58717"/>
        <dbReference type="EC" id="4.4.1.13"/>
    </reaction>
</comment>
<feature type="region of interest" description="Disordered" evidence="10">
    <location>
        <begin position="1"/>
        <end position="25"/>
    </location>
</feature>
<dbReference type="Pfam" id="PF01053">
    <property type="entry name" value="Cys_Met_Meta_PP"/>
    <property type="match status" value="1"/>
</dbReference>
<dbReference type="InterPro" id="IPR015424">
    <property type="entry name" value="PyrdxlP-dep_Trfase"/>
</dbReference>
<feature type="modified residue" description="N6-(pyridoxal phosphate)lysine" evidence="8">
    <location>
        <position position="205"/>
    </location>
</feature>
<dbReference type="InterPro" id="IPR000277">
    <property type="entry name" value="Cys/Met-Metab_PyrdxlP-dep_enz"/>
</dbReference>
<evidence type="ECO:0000256" key="1">
    <source>
        <dbReference type="ARBA" id="ARBA00001933"/>
    </source>
</evidence>
<sequence length="387" mass="42178">MKKGEKRPETLLVTSGRKPDENHGIINPPVYHASTILHPTMKVLKEASQPYTYGRRRTPTIEALQEAMCELEGGHGCVITPSGLSAVSTALLANLKAGDHLLVTDSVYGPSRTFCEQMLTRYGVEVEFYDPLIGADIGLLMKDNTAVVFTETPGSQTFEVQDLPAISEAAHAKGAIVMLDNTWATPLFFDAFANGADISIQAATKYIVGHSDAMMGTITCNARTFKATLRGHGHLGVTAGPDDIYLALRGIRTMGVRLRQHMETGIALARWLEQRPEVKEVIHPALENHPGHAIWKRDFKGASGLFAAVLHPVPEKALAAMLDGLELFGMGYSWGGYESLIVPAEPHRSATEWKEEGPLLRIHAGLEHIDDLTADLDAGFARLNKEK</sequence>
<reference evidence="11 12" key="1">
    <citation type="submission" date="2014-07" db="EMBL/GenBank/DDBJ databases">
        <title>Tepidicaulis marinum gen. nov., sp. nov., a novel marine bacterium denitrifying nitrate to nitrous oxide strictly under microaerobic conditions.</title>
        <authorList>
            <person name="Takeuchi M."/>
            <person name="Yamagishi T."/>
            <person name="Kamagata Y."/>
            <person name="Oshima K."/>
            <person name="Hattori M."/>
            <person name="Katayama T."/>
            <person name="Hanada S."/>
            <person name="Tamaki H."/>
            <person name="Marumo K."/>
            <person name="Maeda H."/>
            <person name="Nedachi M."/>
            <person name="Iwasaki W."/>
            <person name="Suwa Y."/>
            <person name="Sakata S."/>
        </authorList>
    </citation>
    <scope>NUCLEOTIDE SEQUENCE [LARGE SCALE GENOMIC DNA]</scope>
    <source>
        <strain evidence="11 12">MA2</strain>
    </source>
</reference>
<comment type="caution">
    <text evidence="11">The sequence shown here is derived from an EMBL/GenBank/DDBJ whole genome shotgun (WGS) entry which is preliminary data.</text>
</comment>
<name>A0A081B7L9_9HYPH</name>
<evidence type="ECO:0000313" key="11">
    <source>
        <dbReference type="EMBL" id="GAK44037.1"/>
    </source>
</evidence>
<dbReference type="GO" id="GO:0019450">
    <property type="term" value="P:L-cysteine catabolic process to pyruvate"/>
    <property type="evidence" value="ECO:0007669"/>
    <property type="project" value="TreeGrafter"/>
</dbReference>
<evidence type="ECO:0000256" key="6">
    <source>
        <dbReference type="ARBA" id="ARBA00047517"/>
    </source>
</evidence>
<dbReference type="EMBL" id="BBIO01000002">
    <property type="protein sequence ID" value="GAK44037.1"/>
    <property type="molecule type" value="Genomic_DNA"/>
</dbReference>
<dbReference type="GO" id="GO:0030170">
    <property type="term" value="F:pyridoxal phosphate binding"/>
    <property type="evidence" value="ECO:0007669"/>
    <property type="project" value="InterPro"/>
</dbReference>
<dbReference type="RefSeq" id="WP_045442635.1">
    <property type="nucleotide sequence ID" value="NZ_BBIO01000002.1"/>
</dbReference>
<keyword evidence="3 8" id="KW-0663">Pyridoxal phosphate</keyword>
<comment type="catalytic activity">
    <reaction evidence="6">
        <text>L,L-cystathionine + H2O = L-homocysteine + pyruvate + NH4(+)</text>
        <dbReference type="Rhea" id="RHEA:13965"/>
        <dbReference type="ChEBI" id="CHEBI:15361"/>
        <dbReference type="ChEBI" id="CHEBI:15377"/>
        <dbReference type="ChEBI" id="CHEBI:28938"/>
        <dbReference type="ChEBI" id="CHEBI:58161"/>
        <dbReference type="ChEBI" id="CHEBI:58199"/>
    </reaction>
</comment>
<dbReference type="PROSITE" id="PS00868">
    <property type="entry name" value="CYS_MET_METAB_PP"/>
    <property type="match status" value="1"/>
</dbReference>
<organism evidence="11 12">
    <name type="scientific">Tepidicaulis marinus</name>
    <dbReference type="NCBI Taxonomy" id="1333998"/>
    <lineage>
        <taxon>Bacteria</taxon>
        <taxon>Pseudomonadati</taxon>
        <taxon>Pseudomonadota</taxon>
        <taxon>Alphaproteobacteria</taxon>
        <taxon>Hyphomicrobiales</taxon>
        <taxon>Parvibaculaceae</taxon>
        <taxon>Tepidicaulis</taxon>
    </lineage>
</organism>
<evidence type="ECO:0000256" key="3">
    <source>
        <dbReference type="ARBA" id="ARBA00022898"/>
    </source>
</evidence>
<evidence type="ECO:0000256" key="9">
    <source>
        <dbReference type="RuleBase" id="RU362118"/>
    </source>
</evidence>
<protein>
    <submittedName>
        <fullName evidence="11">Cystathionine beta-lyase</fullName>
    </submittedName>
</protein>
<comment type="cofactor">
    <cofactor evidence="1 9">
        <name>pyridoxal 5'-phosphate</name>
        <dbReference type="ChEBI" id="CHEBI:597326"/>
    </cofactor>
</comment>
<evidence type="ECO:0000256" key="4">
    <source>
        <dbReference type="ARBA" id="ARBA00023239"/>
    </source>
</evidence>
<comment type="pathway">
    <text evidence="5">Amino-acid biosynthesis; L-methionine biosynthesis via de novo pathway; L-homocysteine from L-cystathionine: step 1/1.</text>
</comment>
<dbReference type="InterPro" id="IPR054542">
    <property type="entry name" value="Cys_met_metab_PP"/>
</dbReference>
<evidence type="ECO:0000256" key="2">
    <source>
        <dbReference type="ARBA" id="ARBA00009077"/>
    </source>
</evidence>
<dbReference type="InterPro" id="IPR006233">
    <property type="entry name" value="Cys_b_lyase_bac"/>
</dbReference>
<dbReference type="AlphaFoldDB" id="A0A081B7L9"/>
<gene>
    <name evidence="11" type="ORF">M2A_0536</name>
</gene>
<dbReference type="Gene3D" id="3.40.640.10">
    <property type="entry name" value="Type I PLP-dependent aspartate aminotransferase-like (Major domain)"/>
    <property type="match status" value="1"/>
</dbReference>
<evidence type="ECO:0000256" key="8">
    <source>
        <dbReference type="PIRSR" id="PIRSR001434-2"/>
    </source>
</evidence>
<dbReference type="InterPro" id="IPR015421">
    <property type="entry name" value="PyrdxlP-dep_Trfase_major"/>
</dbReference>
<dbReference type="FunFam" id="3.40.640.10:FF:000046">
    <property type="entry name" value="Cystathionine gamma-lyase"/>
    <property type="match status" value="1"/>
</dbReference>
<keyword evidence="4 11" id="KW-0456">Lyase</keyword>
<evidence type="ECO:0000313" key="12">
    <source>
        <dbReference type="Proteomes" id="UP000028702"/>
    </source>
</evidence>
<dbReference type="GO" id="GO:0019346">
    <property type="term" value="P:transsulfuration"/>
    <property type="evidence" value="ECO:0007669"/>
    <property type="project" value="InterPro"/>
</dbReference>
<dbReference type="Gene3D" id="3.90.1150.10">
    <property type="entry name" value="Aspartate Aminotransferase, domain 1"/>
    <property type="match status" value="1"/>
</dbReference>
<dbReference type="GO" id="GO:0047804">
    <property type="term" value="F:cysteine-S-conjugate beta-lyase activity"/>
    <property type="evidence" value="ECO:0007669"/>
    <property type="project" value="UniProtKB-EC"/>
</dbReference>
<accession>A0A081B7L9</accession>
<proteinExistence type="inferred from homology"/>
<dbReference type="eggNOG" id="COG0626">
    <property type="taxonomic scope" value="Bacteria"/>
</dbReference>
<comment type="similarity">
    <text evidence="2 9">Belongs to the trans-sulfuration enzymes family.</text>
</comment>
<dbReference type="PANTHER" id="PTHR43500">
    <property type="entry name" value="CYSTATHIONINE BETA-LYASE-RELATED"/>
    <property type="match status" value="1"/>
</dbReference>
<evidence type="ECO:0000256" key="7">
    <source>
        <dbReference type="ARBA" id="ARBA00047625"/>
    </source>
</evidence>
<dbReference type="PIRSF" id="PIRSF001434">
    <property type="entry name" value="CGS"/>
    <property type="match status" value="1"/>
</dbReference>
<evidence type="ECO:0000256" key="10">
    <source>
        <dbReference type="SAM" id="MobiDB-lite"/>
    </source>
</evidence>
<dbReference type="Proteomes" id="UP000028702">
    <property type="component" value="Unassembled WGS sequence"/>
</dbReference>